<evidence type="ECO:0000256" key="1">
    <source>
        <dbReference type="SAM" id="Phobius"/>
    </source>
</evidence>
<feature type="transmembrane region" description="Helical" evidence="1">
    <location>
        <begin position="12"/>
        <end position="30"/>
    </location>
</feature>
<proteinExistence type="predicted"/>
<organism evidence="2">
    <name type="scientific">Rhizophora mucronata</name>
    <name type="common">Asiatic mangrove</name>
    <dbReference type="NCBI Taxonomy" id="61149"/>
    <lineage>
        <taxon>Eukaryota</taxon>
        <taxon>Viridiplantae</taxon>
        <taxon>Streptophyta</taxon>
        <taxon>Embryophyta</taxon>
        <taxon>Tracheophyta</taxon>
        <taxon>Spermatophyta</taxon>
        <taxon>Magnoliopsida</taxon>
        <taxon>eudicotyledons</taxon>
        <taxon>Gunneridae</taxon>
        <taxon>Pentapetalae</taxon>
        <taxon>rosids</taxon>
        <taxon>fabids</taxon>
        <taxon>Malpighiales</taxon>
        <taxon>Rhizophoraceae</taxon>
        <taxon>Rhizophora</taxon>
    </lineage>
</organism>
<keyword evidence="1" id="KW-1133">Transmembrane helix</keyword>
<keyword evidence="1" id="KW-0472">Membrane</keyword>
<evidence type="ECO:0000313" key="2">
    <source>
        <dbReference type="EMBL" id="MBX14780.1"/>
    </source>
</evidence>
<reference evidence="2" key="1">
    <citation type="submission" date="2018-02" db="EMBL/GenBank/DDBJ databases">
        <title>Rhizophora mucronata_Transcriptome.</title>
        <authorList>
            <person name="Meera S.P."/>
            <person name="Sreeshan A."/>
            <person name="Augustine A."/>
        </authorList>
    </citation>
    <scope>NUCLEOTIDE SEQUENCE</scope>
    <source>
        <tissue evidence="2">Leaf</tissue>
    </source>
</reference>
<sequence>MDREFGVNNPICTLLLLFIYMLSFGVWNHLSFQLITPPINPPKSHLSLSLSLSQQFNSLLHYNLS</sequence>
<protein>
    <submittedName>
        <fullName evidence="2">Uncharacterized protein</fullName>
    </submittedName>
</protein>
<dbReference type="EMBL" id="GGEC01034296">
    <property type="protein sequence ID" value="MBX14780.1"/>
    <property type="molecule type" value="Transcribed_RNA"/>
</dbReference>
<name>A0A2P2LA11_RHIMU</name>
<keyword evidence="1" id="KW-0812">Transmembrane</keyword>
<accession>A0A2P2LA11</accession>
<dbReference type="AlphaFoldDB" id="A0A2P2LA11"/>